<evidence type="ECO:0000313" key="2">
    <source>
        <dbReference type="Proteomes" id="UP000189704"/>
    </source>
</evidence>
<dbReference type="RefSeq" id="XP_021564763.1">
    <property type="nucleotide sequence ID" value="XM_021709088.1"/>
</dbReference>
<sequence>SAEGGGSAGGGAGVAGGPELLDTYVAYLDGQAFGGSGPPGPPYPPQLMTPSKLRGRSLRPGPSGGLRDPVTPTSPTVSVTGAGTDGLLALSACSGPSTAGVAGGPAAIEPEVPAVPLPTASSLPRKLLPWEE</sequence>
<evidence type="ECO:0000313" key="3">
    <source>
        <dbReference type="RefSeq" id="XP_021564763.1"/>
    </source>
</evidence>
<feature type="compositionally biased region" description="Pro residues" evidence="1">
    <location>
        <begin position="38"/>
        <end position="47"/>
    </location>
</feature>
<protein>
    <submittedName>
        <fullName evidence="3">SH3 and multiple ankyrin repeat domains protein 1-like</fullName>
    </submittedName>
</protein>
<dbReference type="Proteomes" id="UP000189704">
    <property type="component" value="Unplaced"/>
</dbReference>
<feature type="non-terminal residue" evidence="3">
    <location>
        <position position="1"/>
    </location>
</feature>
<keyword evidence="2" id="KW-1185">Reference proteome</keyword>
<evidence type="ECO:0000256" key="1">
    <source>
        <dbReference type="SAM" id="MobiDB-lite"/>
    </source>
</evidence>
<organism evidence="2 3">
    <name type="scientific">Carlito syrichta</name>
    <name type="common">Philippine tarsier</name>
    <name type="synonym">Tarsius syrichta</name>
    <dbReference type="NCBI Taxonomy" id="1868482"/>
    <lineage>
        <taxon>Eukaryota</taxon>
        <taxon>Metazoa</taxon>
        <taxon>Chordata</taxon>
        <taxon>Craniata</taxon>
        <taxon>Vertebrata</taxon>
        <taxon>Euteleostomi</taxon>
        <taxon>Mammalia</taxon>
        <taxon>Eutheria</taxon>
        <taxon>Euarchontoglires</taxon>
        <taxon>Primates</taxon>
        <taxon>Haplorrhini</taxon>
        <taxon>Tarsiiformes</taxon>
        <taxon>Tarsiidae</taxon>
        <taxon>Carlito</taxon>
    </lineage>
</organism>
<proteinExistence type="predicted"/>
<feature type="compositionally biased region" description="Low complexity" evidence="1">
    <location>
        <begin position="58"/>
        <end position="80"/>
    </location>
</feature>
<feature type="region of interest" description="Disordered" evidence="1">
    <location>
        <begin position="29"/>
        <end position="82"/>
    </location>
</feature>
<gene>
    <name evidence="3" type="primary">LOC110594892</name>
</gene>
<dbReference type="KEGG" id="csyr:110594892"/>
<name>A0A3Q0DSG3_CARSF</name>
<dbReference type="AlphaFoldDB" id="A0A3Q0DSG3"/>
<reference evidence="3" key="1">
    <citation type="submission" date="2025-08" db="UniProtKB">
        <authorList>
            <consortium name="RefSeq"/>
        </authorList>
    </citation>
    <scope>IDENTIFICATION</scope>
</reference>
<dbReference type="GeneID" id="110594892"/>
<feature type="non-terminal residue" evidence="3">
    <location>
        <position position="132"/>
    </location>
</feature>
<accession>A0A3Q0DSG3</accession>